<protein>
    <recommendedName>
        <fullName evidence="1">C2H2-type domain-containing protein</fullName>
    </recommendedName>
</protein>
<dbReference type="Gene3D" id="2.40.70.10">
    <property type="entry name" value="Acid Proteases"/>
    <property type="match status" value="2"/>
</dbReference>
<accession>A0A0P7BI32</accession>
<evidence type="ECO:0000259" key="1">
    <source>
        <dbReference type="SMART" id="SM00355"/>
    </source>
</evidence>
<dbReference type="InterPro" id="IPR021109">
    <property type="entry name" value="Peptidase_aspartic_dom_sf"/>
</dbReference>
<dbReference type="AlphaFoldDB" id="A0A0P7BI32"/>
<dbReference type="InterPro" id="IPR036236">
    <property type="entry name" value="Znf_C2H2_sf"/>
</dbReference>
<name>A0A0P7BI32_9HYPO</name>
<feature type="domain" description="C2H2-type" evidence="1">
    <location>
        <begin position="537"/>
        <end position="567"/>
    </location>
</feature>
<gene>
    <name evidence="2" type="ORF">AK830_g1642</name>
</gene>
<dbReference type="SMART" id="SM00355">
    <property type="entry name" value="ZnF_C2H2"/>
    <property type="match status" value="2"/>
</dbReference>
<keyword evidence="3" id="KW-1185">Reference proteome</keyword>
<evidence type="ECO:0000313" key="3">
    <source>
        <dbReference type="Proteomes" id="UP000050424"/>
    </source>
</evidence>
<dbReference type="STRING" id="78410.A0A0P7BI32"/>
<sequence>MDPTRGWSVAAQAAQAHLPFKELHDSNVIESLGSGQLAFDAARITTESAQASAARKSRRRRKRFALPLLVAHPAGISIEVLACPDSGSDENIVSLELVNSLGLKIVQANDEPRQFSVANGKIVRSVGQVSTRCGFATGTPSAADLECTLHVFHTLAVPLIMGIEFLQQTETFSKYTDRLVEQLVPAMQTLRVNSVGRPKRSLICRLDTYVGCATVDTGSDLDLVSSVFAKSRAFKIDPASEQVEFADCSVGHTTGVVNSSFVVGNVNSLGFHPRGKAIDLDLFVLDNLNADILVGQDTIETLDIFNLHDESLIPSIVRLGESEVNIIRHIGRLEQGVTKLWKKFKRGFSTNPSDSVTGVVAQVDLDQQENARRERERARIRKLSGSTKERAQEYENATILTYERERRNQLSPPIYQEGALPPLQMAVEDHRDLPQSSFPLSPPIPISLQNSRHYFLSPPVSPPSSPSAYLYGNEASGTIPSIPSSPTSITDRASIDDITSPRIGAYTCTFSGCTAPAFQTQYLLDSHANVHSQARPHYCPVTGCPRSEGGKGFKRKNELIRHRLIVHEAHGHVCPFRHRRMVKYARRHELDE</sequence>
<dbReference type="InterPro" id="IPR013087">
    <property type="entry name" value="Znf_C2H2_type"/>
</dbReference>
<evidence type="ECO:0000313" key="2">
    <source>
        <dbReference type="EMBL" id="KPM44906.1"/>
    </source>
</evidence>
<reference evidence="2 3" key="1">
    <citation type="submission" date="2015-09" db="EMBL/GenBank/DDBJ databases">
        <title>Draft genome of a European isolate of the apple canker pathogen Neonectria ditissima.</title>
        <authorList>
            <person name="Gomez-Cortecero A."/>
            <person name="Harrison R.J."/>
            <person name="Armitage A.D."/>
        </authorList>
    </citation>
    <scope>NUCLEOTIDE SEQUENCE [LARGE SCALE GENOMIC DNA]</scope>
    <source>
        <strain evidence="2 3">R09/05</strain>
    </source>
</reference>
<organism evidence="2 3">
    <name type="scientific">Neonectria ditissima</name>
    <dbReference type="NCBI Taxonomy" id="78410"/>
    <lineage>
        <taxon>Eukaryota</taxon>
        <taxon>Fungi</taxon>
        <taxon>Dikarya</taxon>
        <taxon>Ascomycota</taxon>
        <taxon>Pezizomycotina</taxon>
        <taxon>Sordariomycetes</taxon>
        <taxon>Hypocreomycetidae</taxon>
        <taxon>Hypocreales</taxon>
        <taxon>Nectriaceae</taxon>
        <taxon>Neonectria</taxon>
    </lineage>
</organism>
<dbReference type="Gene3D" id="3.30.160.60">
    <property type="entry name" value="Classic Zinc Finger"/>
    <property type="match status" value="1"/>
</dbReference>
<dbReference type="OrthoDB" id="6079484at2759"/>
<feature type="domain" description="C2H2-type" evidence="1">
    <location>
        <begin position="506"/>
        <end position="531"/>
    </location>
</feature>
<proteinExistence type="predicted"/>
<dbReference type="Proteomes" id="UP000050424">
    <property type="component" value="Unassembled WGS sequence"/>
</dbReference>
<dbReference type="CDD" id="cd00303">
    <property type="entry name" value="retropepsin_like"/>
    <property type="match status" value="2"/>
</dbReference>
<dbReference type="SUPFAM" id="SSF57667">
    <property type="entry name" value="beta-beta-alpha zinc fingers"/>
    <property type="match status" value="1"/>
</dbReference>
<dbReference type="EMBL" id="LKCW01000013">
    <property type="protein sequence ID" value="KPM44906.1"/>
    <property type="molecule type" value="Genomic_DNA"/>
</dbReference>
<comment type="caution">
    <text evidence="2">The sequence shown here is derived from an EMBL/GenBank/DDBJ whole genome shotgun (WGS) entry which is preliminary data.</text>
</comment>